<dbReference type="EMBL" id="BNDX01000009">
    <property type="protein sequence ID" value="GHI31993.1"/>
    <property type="molecule type" value="Genomic_DNA"/>
</dbReference>
<accession>A0ABQ3Q3Y5</accession>
<proteinExistence type="predicted"/>
<gene>
    <name evidence="3" type="ORF">Sdagh_37230</name>
</gene>
<feature type="region of interest" description="Disordered" evidence="1">
    <location>
        <begin position="1"/>
        <end position="20"/>
    </location>
</feature>
<evidence type="ECO:0000259" key="2">
    <source>
        <dbReference type="Pfam" id="PF07179"/>
    </source>
</evidence>
<feature type="region of interest" description="Disordered" evidence="1">
    <location>
        <begin position="117"/>
        <end position="167"/>
    </location>
</feature>
<comment type="caution">
    <text evidence="3">The sequence shown here is derived from an EMBL/GenBank/DDBJ whole genome shotgun (WGS) entry which is preliminary data.</text>
</comment>
<sequence>MRPCAGPHRTPSSTARSTGYGSADTVLRALAGAHLAVLARTDGSPVTAATAEGTAVVPVFTARPHLDAMGTLAHEVMPCSDLVDRLPAGHALHLNPAGPAPMTVHVEPLLAVLATVAPPPTEEGPVGNGTPAVPRDGTGSPGRRPPHPLAEEAESVADRADAPANAT</sequence>
<evidence type="ECO:0000313" key="3">
    <source>
        <dbReference type="EMBL" id="GHI31993.1"/>
    </source>
</evidence>
<dbReference type="RefSeq" id="WP_190078724.1">
    <property type="nucleotide sequence ID" value="NZ_BMTC01000060.1"/>
</dbReference>
<evidence type="ECO:0000313" key="4">
    <source>
        <dbReference type="Proteomes" id="UP001052655"/>
    </source>
</evidence>
<keyword evidence="4" id="KW-1185">Reference proteome</keyword>
<name>A0ABQ3Q3Y5_9ACTN</name>
<evidence type="ECO:0000256" key="1">
    <source>
        <dbReference type="SAM" id="MobiDB-lite"/>
    </source>
</evidence>
<reference evidence="3" key="1">
    <citation type="submission" date="2024-05" db="EMBL/GenBank/DDBJ databases">
        <title>Whole genome shotgun sequence of Streptomyces daghestanicus NBRC 12762.</title>
        <authorList>
            <person name="Komaki H."/>
            <person name="Tamura T."/>
        </authorList>
    </citation>
    <scope>NUCLEOTIDE SEQUENCE</scope>
    <source>
        <strain evidence="3">NBRC 12762</strain>
    </source>
</reference>
<dbReference type="InterPro" id="IPR009839">
    <property type="entry name" value="SseB_N"/>
</dbReference>
<protein>
    <recommendedName>
        <fullName evidence="2">SseB protein N-terminal domain-containing protein</fullName>
    </recommendedName>
</protein>
<feature type="domain" description="SseB protein N-terminal" evidence="2">
    <location>
        <begin position="24"/>
        <end position="107"/>
    </location>
</feature>
<dbReference type="Proteomes" id="UP001052655">
    <property type="component" value="Unassembled WGS sequence"/>
</dbReference>
<dbReference type="Pfam" id="PF07179">
    <property type="entry name" value="SseB"/>
    <property type="match status" value="1"/>
</dbReference>
<organism evidence="3 4">
    <name type="scientific">Streptomyces daghestanicus</name>
    <dbReference type="NCBI Taxonomy" id="66885"/>
    <lineage>
        <taxon>Bacteria</taxon>
        <taxon>Bacillati</taxon>
        <taxon>Actinomycetota</taxon>
        <taxon>Actinomycetes</taxon>
        <taxon>Kitasatosporales</taxon>
        <taxon>Streptomycetaceae</taxon>
        <taxon>Streptomyces</taxon>
    </lineage>
</organism>
<feature type="compositionally biased region" description="Polar residues" evidence="1">
    <location>
        <begin position="10"/>
        <end position="20"/>
    </location>
</feature>